<feature type="transmembrane region" description="Helical" evidence="1">
    <location>
        <begin position="125"/>
        <end position="142"/>
    </location>
</feature>
<proteinExistence type="predicted"/>
<keyword evidence="3" id="KW-1185">Reference proteome</keyword>
<feature type="transmembrane region" description="Helical" evidence="1">
    <location>
        <begin position="148"/>
        <end position="166"/>
    </location>
</feature>
<sequence>MNKEIFLLKKENADFIKKTYKNKIINFNEEKIITQNGIKVFLNEKIIKYNFNKVHENLNDKYFFIVNKIIPRVINLAYKNIFNEDNHKIDETKIYLIFSKISERINNYFSFIFDRNEELFKFDSLFLIAYILISFIKSYVLINRNKKFIFSLFVSLLLYFSNIELLRKYESESFIELNVKKIDEWIYLSINNNDDILLKSIIDFILDNGIIINKETDTEFDLNDEDRFNIQISLIEKKYDESEYKNIIMEIIDNISDE</sequence>
<protein>
    <submittedName>
        <fullName evidence="2">Uncharacterized protein</fullName>
    </submittedName>
</protein>
<keyword evidence="1" id="KW-1133">Transmembrane helix</keyword>
<gene>
    <name evidence="2" type="ORF">NCTC10168_00113</name>
</gene>
<evidence type="ECO:0000313" key="3">
    <source>
        <dbReference type="Proteomes" id="UP000290243"/>
    </source>
</evidence>
<reference evidence="2 3" key="1">
    <citation type="submission" date="2019-01" db="EMBL/GenBank/DDBJ databases">
        <authorList>
            <consortium name="Pathogen Informatics"/>
        </authorList>
    </citation>
    <scope>NUCLEOTIDE SEQUENCE [LARGE SCALE GENOMIC DNA]</scope>
    <source>
        <strain evidence="2 3">NCTC10168</strain>
    </source>
</reference>
<organism evidence="2 3">
    <name type="scientific">Mycoplasmopsis maculosa</name>
    <dbReference type="NCBI Taxonomy" id="114885"/>
    <lineage>
        <taxon>Bacteria</taxon>
        <taxon>Bacillati</taxon>
        <taxon>Mycoplasmatota</taxon>
        <taxon>Mycoplasmoidales</taxon>
        <taxon>Metamycoplasmataceae</taxon>
        <taxon>Mycoplasmopsis</taxon>
    </lineage>
</organism>
<dbReference type="OrthoDB" id="9785113at2"/>
<dbReference type="AlphaFoldDB" id="A0A449B3Q4"/>
<dbReference type="EMBL" id="LR215037">
    <property type="protein sequence ID" value="VEU75199.1"/>
    <property type="molecule type" value="Genomic_DNA"/>
</dbReference>
<accession>A0A449B3Q4</accession>
<evidence type="ECO:0000256" key="1">
    <source>
        <dbReference type="SAM" id="Phobius"/>
    </source>
</evidence>
<evidence type="ECO:0000313" key="2">
    <source>
        <dbReference type="EMBL" id="VEU75199.1"/>
    </source>
</evidence>
<dbReference type="KEGG" id="mmau:NCTC10168_00113"/>
<keyword evidence="1" id="KW-0472">Membrane</keyword>
<dbReference type="RefSeq" id="WP_129646101.1">
    <property type="nucleotide sequence ID" value="NZ_LR215037.1"/>
</dbReference>
<name>A0A449B3Q4_9BACT</name>
<dbReference type="Proteomes" id="UP000290243">
    <property type="component" value="Chromosome"/>
</dbReference>
<keyword evidence="1" id="KW-0812">Transmembrane</keyword>